<dbReference type="SUPFAM" id="SSF48726">
    <property type="entry name" value="Immunoglobulin"/>
    <property type="match status" value="1"/>
</dbReference>
<sequence>MQFCSLHHCVLVFLILTFTTAPTQAYTSVMVKLNQSAVLPCEQNCSDSLRWTVIDKPGLIMAQCNRTSCWSEKGFNISHDQYLKGDLSLTITAADYSNRGLYTCQCDGEDINTVQLSIETLMILSKLNSGEDLILHLHISHHMELTYKSKNSTDPYGELICNVTLTKNKTKDSLQCKDEYKQRASLRGSDLLLKNIKPSDSGVYTVRDEVYKDIILIYTLSVKGTTQWNYTGLVEWIINHEKHVVAWCNQTSCWSKKGYNISLDQYLKGDLSLTITEAYYSMRGSYCCMCKDKCISEFHVSVEIENSSVQLKPGEDLLMDLPRTEPVEVIYESSRSFADDAVSKNICTLVDSSLECVDVYTHRMSSVLKLEHVDLTHCGVYTIQSKTNHEVFLIYNVSVKEDRPRPDEKICISYLTLGLGLPAVIVIVAAVAVCTYLKCRRNENMQSSLCCSGRFSRNDSDS</sequence>
<protein>
    <recommendedName>
        <fullName evidence="3">Ig-like domain-containing protein</fullName>
    </recommendedName>
</protein>
<keyword evidence="1" id="KW-0472">Membrane</keyword>
<dbReference type="OrthoDB" id="8948999at2759"/>
<dbReference type="InterPro" id="IPR013783">
    <property type="entry name" value="Ig-like_fold"/>
</dbReference>
<dbReference type="InterPro" id="IPR007110">
    <property type="entry name" value="Ig-like_dom"/>
</dbReference>
<dbReference type="InterPro" id="IPR036179">
    <property type="entry name" value="Ig-like_dom_sf"/>
</dbReference>
<reference evidence="4 5" key="1">
    <citation type="submission" date="2021-06" db="EMBL/GenBank/DDBJ databases">
        <title>Chromosome-level genome assembly of the red-tail catfish (Hemibagrus wyckioides).</title>
        <authorList>
            <person name="Shao F."/>
        </authorList>
    </citation>
    <scope>NUCLEOTIDE SEQUENCE [LARGE SCALE GENOMIC DNA]</scope>
    <source>
        <strain evidence="4">EC202008001</strain>
        <tissue evidence="4">Blood</tissue>
    </source>
</reference>
<name>A0A9D3NAR5_9TELE</name>
<dbReference type="Gene3D" id="2.60.40.10">
    <property type="entry name" value="Immunoglobulins"/>
    <property type="match status" value="2"/>
</dbReference>
<feature type="domain" description="Ig-like" evidence="3">
    <location>
        <begin position="22"/>
        <end position="117"/>
    </location>
</feature>
<gene>
    <name evidence="4" type="ORF">KOW79_018470</name>
</gene>
<evidence type="ECO:0000256" key="1">
    <source>
        <dbReference type="SAM" id="Phobius"/>
    </source>
</evidence>
<dbReference type="Proteomes" id="UP000824219">
    <property type="component" value="Linkage Group LG22"/>
</dbReference>
<dbReference type="AlphaFoldDB" id="A0A9D3NAR5"/>
<dbReference type="InterPro" id="IPR003599">
    <property type="entry name" value="Ig_sub"/>
</dbReference>
<dbReference type="EMBL" id="JAHKSW010000022">
    <property type="protein sequence ID" value="KAG7318715.1"/>
    <property type="molecule type" value="Genomic_DNA"/>
</dbReference>
<proteinExistence type="predicted"/>
<dbReference type="SMART" id="SM00409">
    <property type="entry name" value="IG"/>
    <property type="match status" value="3"/>
</dbReference>
<keyword evidence="5" id="KW-1185">Reference proteome</keyword>
<keyword evidence="1" id="KW-1133">Transmembrane helix</keyword>
<feature type="signal peptide" evidence="2">
    <location>
        <begin position="1"/>
        <end position="25"/>
    </location>
</feature>
<evidence type="ECO:0000259" key="3">
    <source>
        <dbReference type="PROSITE" id="PS50835"/>
    </source>
</evidence>
<comment type="caution">
    <text evidence="4">The sequence shown here is derived from an EMBL/GenBank/DDBJ whole genome shotgun (WGS) entry which is preliminary data.</text>
</comment>
<evidence type="ECO:0000256" key="2">
    <source>
        <dbReference type="SAM" id="SignalP"/>
    </source>
</evidence>
<keyword evidence="1" id="KW-0812">Transmembrane</keyword>
<feature type="transmembrane region" description="Helical" evidence="1">
    <location>
        <begin position="412"/>
        <end position="437"/>
    </location>
</feature>
<dbReference type="PROSITE" id="PS50835">
    <property type="entry name" value="IG_LIKE"/>
    <property type="match status" value="1"/>
</dbReference>
<evidence type="ECO:0000313" key="4">
    <source>
        <dbReference type="EMBL" id="KAG7318715.1"/>
    </source>
</evidence>
<accession>A0A9D3NAR5</accession>
<keyword evidence="2" id="KW-0732">Signal</keyword>
<evidence type="ECO:0000313" key="5">
    <source>
        <dbReference type="Proteomes" id="UP000824219"/>
    </source>
</evidence>
<feature type="chain" id="PRO_5039395910" description="Ig-like domain-containing protein" evidence="2">
    <location>
        <begin position="26"/>
        <end position="462"/>
    </location>
</feature>
<organism evidence="4 5">
    <name type="scientific">Hemibagrus wyckioides</name>
    <dbReference type="NCBI Taxonomy" id="337641"/>
    <lineage>
        <taxon>Eukaryota</taxon>
        <taxon>Metazoa</taxon>
        <taxon>Chordata</taxon>
        <taxon>Craniata</taxon>
        <taxon>Vertebrata</taxon>
        <taxon>Euteleostomi</taxon>
        <taxon>Actinopterygii</taxon>
        <taxon>Neopterygii</taxon>
        <taxon>Teleostei</taxon>
        <taxon>Ostariophysi</taxon>
        <taxon>Siluriformes</taxon>
        <taxon>Bagridae</taxon>
        <taxon>Hemibagrus</taxon>
    </lineage>
</organism>